<proteinExistence type="predicted"/>
<keyword evidence="2" id="KW-1185">Reference proteome</keyword>
<evidence type="ECO:0000313" key="2">
    <source>
        <dbReference type="Proteomes" id="UP001148614"/>
    </source>
</evidence>
<organism evidence="1 2">
    <name type="scientific">Xylaria arbuscula</name>
    <dbReference type="NCBI Taxonomy" id="114810"/>
    <lineage>
        <taxon>Eukaryota</taxon>
        <taxon>Fungi</taxon>
        <taxon>Dikarya</taxon>
        <taxon>Ascomycota</taxon>
        <taxon>Pezizomycotina</taxon>
        <taxon>Sordariomycetes</taxon>
        <taxon>Xylariomycetidae</taxon>
        <taxon>Xylariales</taxon>
        <taxon>Xylariaceae</taxon>
        <taxon>Xylaria</taxon>
    </lineage>
</organism>
<protein>
    <submittedName>
        <fullName evidence="1">Uncharacterized protein</fullName>
    </submittedName>
</protein>
<sequence length="253" mass="28160">MAILKTPQEWQGALHSGGAIFLRSCCLCRPTTTYGLTPNSGGGNACPGAVVGSPRISADRLTGPKIPLRYASYLVSWDNSLTDNVTIRISGARRDNDLRDEKEIQERSHPAFPASHSPFSSYSGLLFTCYLEPEHTLATKDYTMSSLNTDLVLLPSIRGKLSELFSDDGIKDVQRLKVTQQLGELFGYVLVYHNKDVPKTMLHASMEELSKWKKEARKQGSTAFEEYPDTVQNYAKWPTERLKRNITAQGDQG</sequence>
<dbReference type="AlphaFoldDB" id="A0A9W8N416"/>
<dbReference type="EMBL" id="JANPWZ010003228">
    <property type="protein sequence ID" value="KAJ3553694.1"/>
    <property type="molecule type" value="Genomic_DNA"/>
</dbReference>
<evidence type="ECO:0000313" key="1">
    <source>
        <dbReference type="EMBL" id="KAJ3553694.1"/>
    </source>
</evidence>
<accession>A0A9W8N416</accession>
<name>A0A9W8N416_9PEZI</name>
<comment type="caution">
    <text evidence="1">The sequence shown here is derived from an EMBL/GenBank/DDBJ whole genome shotgun (WGS) entry which is preliminary data.</text>
</comment>
<reference evidence="1" key="1">
    <citation type="submission" date="2022-07" db="EMBL/GenBank/DDBJ databases">
        <title>Genome Sequence of Xylaria arbuscula.</title>
        <authorList>
            <person name="Buettner E."/>
        </authorList>
    </citation>
    <scope>NUCLEOTIDE SEQUENCE</scope>
    <source>
        <strain evidence="1">VT107</strain>
    </source>
</reference>
<gene>
    <name evidence="1" type="ORF">NPX13_g10824</name>
</gene>
<dbReference type="Proteomes" id="UP001148614">
    <property type="component" value="Unassembled WGS sequence"/>
</dbReference>